<keyword evidence="1" id="KW-0175">Coiled coil</keyword>
<feature type="compositionally biased region" description="Low complexity" evidence="2">
    <location>
        <begin position="66"/>
        <end position="101"/>
    </location>
</feature>
<organism evidence="3 4">
    <name type="scientific">Opisthorchis viverrini</name>
    <name type="common">Southeast Asian liver fluke</name>
    <dbReference type="NCBI Taxonomy" id="6198"/>
    <lineage>
        <taxon>Eukaryota</taxon>
        <taxon>Metazoa</taxon>
        <taxon>Spiralia</taxon>
        <taxon>Lophotrochozoa</taxon>
        <taxon>Platyhelminthes</taxon>
        <taxon>Trematoda</taxon>
        <taxon>Digenea</taxon>
        <taxon>Opisthorchiida</taxon>
        <taxon>Opisthorchiata</taxon>
        <taxon>Opisthorchiidae</taxon>
        <taxon>Opisthorchis</taxon>
    </lineage>
</organism>
<feature type="coiled-coil region" evidence="1">
    <location>
        <begin position="5"/>
        <end position="32"/>
    </location>
</feature>
<sequence>MAVSFEQMQALLQQQQAQFEKSQAQFQKYQAKLIETLSQIVSKQPTAIAAATDNVPSPEILTQRINQDPGNQGNGNQNDDQHDSNGSQDKTSKTAEALLADNDADEYEEYYSYKEGHVGAHQQTSSKLEKLDVDAKDLSSPAKTVTAFHSQKYELKCYS</sequence>
<evidence type="ECO:0000313" key="4">
    <source>
        <dbReference type="Proteomes" id="UP000054324"/>
    </source>
</evidence>
<dbReference type="CTD" id="20323110"/>
<dbReference type="RefSeq" id="XP_009173134.1">
    <property type="nucleotide sequence ID" value="XM_009174870.1"/>
</dbReference>
<evidence type="ECO:0000256" key="1">
    <source>
        <dbReference type="SAM" id="Coils"/>
    </source>
</evidence>
<feature type="region of interest" description="Disordered" evidence="2">
    <location>
        <begin position="51"/>
        <end position="101"/>
    </location>
</feature>
<evidence type="ECO:0000313" key="3">
    <source>
        <dbReference type="EMBL" id="KER23123.1"/>
    </source>
</evidence>
<keyword evidence="4" id="KW-1185">Reference proteome</keyword>
<dbReference type="Proteomes" id="UP000054324">
    <property type="component" value="Unassembled WGS sequence"/>
</dbReference>
<protein>
    <submittedName>
        <fullName evidence="3">Uncharacterized protein</fullName>
    </submittedName>
</protein>
<gene>
    <name evidence="3" type="ORF">T265_08931</name>
</gene>
<dbReference type="AlphaFoldDB" id="A0A074Z7Q0"/>
<dbReference type="EMBL" id="KL596864">
    <property type="protein sequence ID" value="KER23123.1"/>
    <property type="molecule type" value="Genomic_DNA"/>
</dbReference>
<proteinExistence type="predicted"/>
<dbReference type="GeneID" id="20323110"/>
<reference evidence="3 4" key="1">
    <citation type="submission" date="2013-11" db="EMBL/GenBank/DDBJ databases">
        <title>Opisthorchis viverrini - life in the bile duct.</title>
        <authorList>
            <person name="Young N.D."/>
            <person name="Nagarajan N."/>
            <person name="Lin S.J."/>
            <person name="Korhonen P.K."/>
            <person name="Jex A.R."/>
            <person name="Hall R.S."/>
            <person name="Safavi-Hemami H."/>
            <person name="Kaewkong W."/>
            <person name="Bertrand D."/>
            <person name="Gao S."/>
            <person name="Seet Q."/>
            <person name="Wongkham S."/>
            <person name="Teh B.T."/>
            <person name="Wongkham C."/>
            <person name="Intapan P.M."/>
            <person name="Maleewong W."/>
            <person name="Yang X."/>
            <person name="Hu M."/>
            <person name="Wang Z."/>
            <person name="Hofmann A."/>
            <person name="Sternberg P.W."/>
            <person name="Tan P."/>
            <person name="Wang J."/>
            <person name="Gasser R.B."/>
        </authorList>
    </citation>
    <scope>NUCLEOTIDE SEQUENCE [LARGE SCALE GENOMIC DNA]</scope>
</reference>
<name>A0A074Z7Q0_OPIVI</name>
<accession>A0A074Z7Q0</accession>
<evidence type="ECO:0000256" key="2">
    <source>
        <dbReference type="SAM" id="MobiDB-lite"/>
    </source>
</evidence>
<dbReference type="KEGG" id="ovi:T265_08931"/>